<evidence type="ECO:0000256" key="1">
    <source>
        <dbReference type="ARBA" id="ARBA00022603"/>
    </source>
</evidence>
<keyword evidence="1 3" id="KW-0489">Methyltransferase</keyword>
<dbReference type="GO" id="GO:0008168">
    <property type="term" value="F:methyltransferase activity"/>
    <property type="evidence" value="ECO:0007669"/>
    <property type="project" value="UniProtKB-KW"/>
</dbReference>
<reference evidence="3 4" key="1">
    <citation type="submission" date="2022-06" db="EMBL/GenBank/DDBJ databases">
        <title>Roseomonas CN29.</title>
        <authorList>
            <person name="Cheng Y."/>
            <person name="He X."/>
        </authorList>
    </citation>
    <scope>NUCLEOTIDE SEQUENCE [LARGE SCALE GENOMIC DNA]</scope>
    <source>
        <strain evidence="3 4">CN29</strain>
    </source>
</reference>
<evidence type="ECO:0000313" key="4">
    <source>
        <dbReference type="Proteomes" id="UP001524642"/>
    </source>
</evidence>
<dbReference type="InterPro" id="IPR038375">
    <property type="entry name" value="NDUFAF7_sf"/>
</dbReference>
<name>A0ABT1X929_9PROT</name>
<dbReference type="Pfam" id="PF02636">
    <property type="entry name" value="Methyltransf_28"/>
    <property type="match status" value="1"/>
</dbReference>
<evidence type="ECO:0000256" key="2">
    <source>
        <dbReference type="ARBA" id="ARBA00022679"/>
    </source>
</evidence>
<dbReference type="EMBL" id="JANJOU010000022">
    <property type="protein sequence ID" value="MCR0984612.1"/>
    <property type="molecule type" value="Genomic_DNA"/>
</dbReference>
<keyword evidence="4" id="KW-1185">Reference proteome</keyword>
<gene>
    <name evidence="3" type="ORF">NRP21_21370</name>
</gene>
<proteinExistence type="predicted"/>
<comment type="caution">
    <text evidence="3">The sequence shown here is derived from an EMBL/GenBank/DDBJ whole genome shotgun (WGS) entry which is preliminary data.</text>
</comment>
<organism evidence="3 4">
    <name type="scientific">Roseomonas populi</name>
    <dbReference type="NCBI Taxonomy" id="3121582"/>
    <lineage>
        <taxon>Bacteria</taxon>
        <taxon>Pseudomonadati</taxon>
        <taxon>Pseudomonadota</taxon>
        <taxon>Alphaproteobacteria</taxon>
        <taxon>Acetobacterales</taxon>
        <taxon>Roseomonadaceae</taxon>
        <taxon>Roseomonas</taxon>
    </lineage>
</organism>
<dbReference type="Proteomes" id="UP001524642">
    <property type="component" value="Unassembled WGS sequence"/>
</dbReference>
<protein>
    <submittedName>
        <fullName evidence="3">SAM-dependent methyltransferase</fullName>
        <ecNumber evidence="3">2.1.1.-</ecNumber>
    </submittedName>
</protein>
<dbReference type="PANTHER" id="PTHR12049:SF7">
    <property type="entry name" value="PROTEIN ARGININE METHYLTRANSFERASE NDUFAF7, MITOCHONDRIAL"/>
    <property type="match status" value="1"/>
</dbReference>
<dbReference type="GO" id="GO:0032259">
    <property type="term" value="P:methylation"/>
    <property type="evidence" value="ECO:0007669"/>
    <property type="project" value="UniProtKB-KW"/>
</dbReference>
<evidence type="ECO:0000313" key="3">
    <source>
        <dbReference type="EMBL" id="MCR0984612.1"/>
    </source>
</evidence>
<dbReference type="PANTHER" id="PTHR12049">
    <property type="entry name" value="PROTEIN ARGININE METHYLTRANSFERASE NDUFAF7, MITOCHONDRIAL"/>
    <property type="match status" value="1"/>
</dbReference>
<dbReference type="EC" id="2.1.1.-" evidence="3"/>
<dbReference type="SUPFAM" id="SSF53335">
    <property type="entry name" value="S-adenosyl-L-methionine-dependent methyltransferases"/>
    <property type="match status" value="1"/>
</dbReference>
<dbReference type="RefSeq" id="WP_257718294.1">
    <property type="nucleotide sequence ID" value="NZ_JANJOU010000022.1"/>
</dbReference>
<dbReference type="InterPro" id="IPR003788">
    <property type="entry name" value="NDUFAF7"/>
</dbReference>
<keyword evidence="2 3" id="KW-0808">Transferase</keyword>
<dbReference type="Gene3D" id="3.40.50.12710">
    <property type="match status" value="1"/>
</dbReference>
<sequence length="321" mass="33297">MARANAAYYAGRDPFGAAGDFTTAPEITQAFGECLGLWAAVTWVAMGRPDPVILAEAGPGRGTLMADALRAIGQMMPDFTRALRLHLVETSPLLRAAQRARLPDAVWHDDIAALPPGPVILLANEFLDALPIRQFVRRGGAWMERFVAGDAFVERPAPDAPLPDAGEEGEVREVNEPALAIAAALGARLAAQGGAALFIDYGPGESGPGDSLQAIRGREAADPLADPGTADLTAHVDFTALARAARAAGAAAHGPLPQGVFLSRLGLHSRAAVLAAADSGRGARHIEAATRLTAPEAMGRLFKALVLCHPSLPTPPGFEAA</sequence>
<accession>A0ABT1X929</accession>
<dbReference type="InterPro" id="IPR029063">
    <property type="entry name" value="SAM-dependent_MTases_sf"/>
</dbReference>